<reference evidence="8" key="3">
    <citation type="submission" date="2021-02" db="EMBL/GenBank/DDBJ databases">
        <title>Infant gut strain persistence is associated with maternal origin, phylogeny, and functional potential including surface adhesion and iron acquisition.</title>
        <authorList>
            <person name="Lou Y.C."/>
        </authorList>
    </citation>
    <scope>NUCLEOTIDE SEQUENCE</scope>
    <source>
        <strain evidence="8">L3_108_031G1_dasL3_108_031G1_concoct_20</strain>
    </source>
</reference>
<dbReference type="PANTHER" id="PTHR33452">
    <property type="entry name" value="OXIDOREDUCTASE CATD-RELATED"/>
    <property type="match status" value="1"/>
</dbReference>
<feature type="transmembrane region" description="Helical" evidence="7">
    <location>
        <begin position="115"/>
        <end position="132"/>
    </location>
</feature>
<evidence type="ECO:0000256" key="1">
    <source>
        <dbReference type="ARBA" id="ARBA00004651"/>
    </source>
</evidence>
<dbReference type="Proteomes" id="UP000234197">
    <property type="component" value="Unassembled WGS sequence"/>
</dbReference>
<reference evidence="10" key="4">
    <citation type="submission" date="2023-08" db="EMBL/GenBank/DDBJ databases">
        <title>Veillonella_parvula_DSM 2007_complete_genome_hifiasm_Zymo_Research_D6332.</title>
        <authorList>
            <person name="Damerum A."/>
        </authorList>
    </citation>
    <scope>NUCLEOTIDE SEQUENCE</scope>
    <source>
        <strain evidence="10">DSM 2007</strain>
    </source>
</reference>
<protein>
    <submittedName>
        <fullName evidence="8">DoxX family protein</fullName>
    </submittedName>
</protein>
<name>A0A134C739_VEIPA</name>
<feature type="transmembrane region" description="Helical" evidence="7">
    <location>
        <begin position="61"/>
        <end position="82"/>
    </location>
</feature>
<evidence type="ECO:0000256" key="6">
    <source>
        <dbReference type="ARBA" id="ARBA00023136"/>
    </source>
</evidence>
<dbReference type="Pfam" id="PF07681">
    <property type="entry name" value="DoxX"/>
    <property type="match status" value="1"/>
</dbReference>
<dbReference type="InterPro" id="IPR032808">
    <property type="entry name" value="DoxX"/>
</dbReference>
<reference evidence="11" key="1">
    <citation type="submission" date="2017-12" db="EMBL/GenBank/DDBJ databases">
        <title>Phylogenetic diversity of female urinary microbiome.</title>
        <authorList>
            <person name="Thomas-White K."/>
            <person name="Wolfe A.J."/>
        </authorList>
    </citation>
    <scope>NUCLEOTIDE SEQUENCE [LARGE SCALE GENOMIC DNA]</scope>
    <source>
        <strain evidence="11">UMB0138</strain>
    </source>
</reference>
<organism evidence="8 12">
    <name type="scientific">Veillonella parvula</name>
    <name type="common">Staphylococcus parvulus</name>
    <dbReference type="NCBI Taxonomy" id="29466"/>
    <lineage>
        <taxon>Bacteria</taxon>
        <taxon>Bacillati</taxon>
        <taxon>Bacillota</taxon>
        <taxon>Negativicutes</taxon>
        <taxon>Veillonellales</taxon>
        <taxon>Veillonellaceae</taxon>
        <taxon>Veillonella</taxon>
    </lineage>
</organism>
<feature type="transmembrane region" description="Helical" evidence="7">
    <location>
        <begin position="12"/>
        <end position="33"/>
    </location>
</feature>
<reference evidence="9" key="2">
    <citation type="submission" date="2017-12" db="EMBL/GenBank/DDBJ databases">
        <authorList>
            <person name="Thomas-White K."/>
            <person name="Wolfe A.J."/>
        </authorList>
    </citation>
    <scope>NUCLEOTIDE SEQUENCE</scope>
    <source>
        <strain evidence="9">UMB0138</strain>
    </source>
</reference>
<dbReference type="PANTHER" id="PTHR33452:SF1">
    <property type="entry name" value="INNER MEMBRANE PROTEIN YPHA-RELATED"/>
    <property type="match status" value="1"/>
</dbReference>
<sequence>MLNFIFKSKPNYVNFGLLIYRLALGISMFYHGYLKWLSGAEGLYKVGTMLAPLGVSGGYEMLGTMAALAEMIGGILIAVGLFTRIGAILVVGTLATATIVSLNGSFFSWDYPSQLGFGALMLFFAGAGRFSLDKALFK</sequence>
<dbReference type="STRING" id="29466.GCA_002005185_01672"/>
<dbReference type="OMA" id="GGPEKWE"/>
<keyword evidence="6 7" id="KW-0472">Membrane</keyword>
<evidence type="ECO:0000313" key="9">
    <source>
        <dbReference type="EMBL" id="MEO9177472.1"/>
    </source>
</evidence>
<proteinExistence type="inferred from homology"/>
<evidence type="ECO:0000256" key="4">
    <source>
        <dbReference type="ARBA" id="ARBA00022692"/>
    </source>
</evidence>
<keyword evidence="4 7" id="KW-0812">Transmembrane</keyword>
<keyword evidence="11" id="KW-1185">Reference proteome</keyword>
<evidence type="ECO:0000313" key="11">
    <source>
        <dbReference type="Proteomes" id="UP000234197"/>
    </source>
</evidence>
<evidence type="ECO:0000313" key="8">
    <source>
        <dbReference type="EMBL" id="MBS4892424.1"/>
    </source>
</evidence>
<dbReference type="RefSeq" id="WP_004696040.1">
    <property type="nucleotide sequence ID" value="NZ_AP031417.1"/>
</dbReference>
<dbReference type="EMBL" id="PKMC02000004">
    <property type="protein sequence ID" value="MEO9177472.1"/>
    <property type="molecule type" value="Genomic_DNA"/>
</dbReference>
<keyword evidence="5 7" id="KW-1133">Transmembrane helix</keyword>
<dbReference type="GO" id="GO:0005886">
    <property type="term" value="C:plasma membrane"/>
    <property type="evidence" value="ECO:0007669"/>
    <property type="project" value="UniProtKB-SubCell"/>
</dbReference>
<evidence type="ECO:0000256" key="5">
    <source>
        <dbReference type="ARBA" id="ARBA00022989"/>
    </source>
</evidence>
<evidence type="ECO:0000256" key="7">
    <source>
        <dbReference type="SAM" id="Phobius"/>
    </source>
</evidence>
<evidence type="ECO:0000256" key="3">
    <source>
        <dbReference type="ARBA" id="ARBA00022475"/>
    </source>
</evidence>
<evidence type="ECO:0000313" key="10">
    <source>
        <dbReference type="EMBL" id="WMS20492.1"/>
    </source>
</evidence>
<dbReference type="Proteomes" id="UP000778864">
    <property type="component" value="Unassembled WGS sequence"/>
</dbReference>
<keyword evidence="3" id="KW-1003">Cell membrane</keyword>
<feature type="transmembrane region" description="Helical" evidence="7">
    <location>
        <begin position="89"/>
        <end position="109"/>
    </location>
</feature>
<comment type="similarity">
    <text evidence="2">Belongs to the DoxX family.</text>
</comment>
<comment type="subcellular location">
    <subcellularLocation>
        <location evidence="1">Cell membrane</location>
        <topology evidence="1">Multi-pass membrane protein</topology>
    </subcellularLocation>
</comment>
<dbReference type="GeneID" id="69653586"/>
<dbReference type="InterPro" id="IPR051907">
    <property type="entry name" value="DoxX-like_oxidoreductase"/>
</dbReference>
<dbReference type="Proteomes" id="UP001228955">
    <property type="component" value="Chromosome"/>
</dbReference>
<dbReference type="EMBL" id="JAGZMU010000001">
    <property type="protein sequence ID" value="MBS4892424.1"/>
    <property type="molecule type" value="Genomic_DNA"/>
</dbReference>
<gene>
    <name evidence="9" type="ORF">CYJ21_000735</name>
    <name evidence="8" type="ORF">KHZ90_01435</name>
    <name evidence="10" type="ORF">RDV51_03900</name>
</gene>
<evidence type="ECO:0000256" key="2">
    <source>
        <dbReference type="ARBA" id="ARBA00006679"/>
    </source>
</evidence>
<accession>A0A134C739</accession>
<dbReference type="AlphaFoldDB" id="A0A134C739"/>
<evidence type="ECO:0000313" key="12">
    <source>
        <dbReference type="Proteomes" id="UP000778864"/>
    </source>
</evidence>
<reference evidence="9 11" key="5">
    <citation type="submission" date="2024-04" db="EMBL/GenBank/DDBJ databases">
        <title>Na.</title>
        <authorList>
            <person name="Choi B."/>
        </authorList>
    </citation>
    <scope>NUCLEOTIDE SEQUENCE [LARGE SCALE GENOMIC DNA]</scope>
    <source>
        <strain evidence="9 11">UMB0138</strain>
    </source>
</reference>
<dbReference type="EMBL" id="CP133463">
    <property type="protein sequence ID" value="WMS20492.1"/>
    <property type="molecule type" value="Genomic_DNA"/>
</dbReference>